<keyword evidence="3" id="KW-1185">Reference proteome</keyword>
<feature type="compositionally biased region" description="Polar residues" evidence="1">
    <location>
        <begin position="278"/>
        <end position="287"/>
    </location>
</feature>
<feature type="compositionally biased region" description="Polar residues" evidence="1">
    <location>
        <begin position="66"/>
        <end position="75"/>
    </location>
</feature>
<proteinExistence type="predicted"/>
<accession>A0A1W0X331</accession>
<protein>
    <submittedName>
        <fullName evidence="2">Uncharacterized protein</fullName>
    </submittedName>
</protein>
<dbReference type="EMBL" id="MTYJ01000021">
    <property type="protein sequence ID" value="OQV21800.1"/>
    <property type="molecule type" value="Genomic_DNA"/>
</dbReference>
<dbReference type="AlphaFoldDB" id="A0A1W0X331"/>
<feature type="region of interest" description="Disordered" evidence="1">
    <location>
        <begin position="278"/>
        <end position="320"/>
    </location>
</feature>
<evidence type="ECO:0000256" key="1">
    <source>
        <dbReference type="SAM" id="MobiDB-lite"/>
    </source>
</evidence>
<feature type="compositionally biased region" description="Polar residues" evidence="1">
    <location>
        <begin position="1"/>
        <end position="16"/>
    </location>
</feature>
<gene>
    <name evidence="2" type="ORF">BV898_04375</name>
</gene>
<evidence type="ECO:0000313" key="2">
    <source>
        <dbReference type="EMBL" id="OQV21800.1"/>
    </source>
</evidence>
<name>A0A1W0X331_HYPEX</name>
<evidence type="ECO:0000313" key="3">
    <source>
        <dbReference type="Proteomes" id="UP000192578"/>
    </source>
</evidence>
<feature type="region of interest" description="Disordered" evidence="1">
    <location>
        <begin position="1"/>
        <end position="81"/>
    </location>
</feature>
<sequence length="320" mass="34820">MTESPRQSHPLEQQTGNPPPPPLLASGEIAKEDESEPSSTETVTTKGTFQFSLTSSTVSRPRRHSSYLSSTYCGRSQSSSQVSPASSALLSFTSDATFRDSNGGGTDVPVAVGQMHHAIKDFVAELMPKDTELFALMQQYLPAFSQKYGVKLMSKLTCDLGEITKIIQENLIGQEETRRLEQAVTQLSAVSRTPDGLAKLTEATMKTPEGRLLEPKHRVAKTVRKAARYGDRAMSVLKSEEAELEAAIFERTRMLQRLVALSAEEVATVEEVASPLQSVKDNSNGAGSRTPKGMLAETLGREETGTVAAKRSLYKTTQKH</sequence>
<feature type="compositionally biased region" description="Polar residues" evidence="1">
    <location>
        <begin position="46"/>
        <end position="59"/>
    </location>
</feature>
<dbReference type="Proteomes" id="UP000192578">
    <property type="component" value="Unassembled WGS sequence"/>
</dbReference>
<organism evidence="2 3">
    <name type="scientific">Hypsibius exemplaris</name>
    <name type="common">Freshwater tardigrade</name>
    <dbReference type="NCBI Taxonomy" id="2072580"/>
    <lineage>
        <taxon>Eukaryota</taxon>
        <taxon>Metazoa</taxon>
        <taxon>Ecdysozoa</taxon>
        <taxon>Tardigrada</taxon>
        <taxon>Eutardigrada</taxon>
        <taxon>Parachela</taxon>
        <taxon>Hypsibioidea</taxon>
        <taxon>Hypsibiidae</taxon>
        <taxon>Hypsibius</taxon>
    </lineage>
</organism>
<reference evidence="3" key="1">
    <citation type="submission" date="2017-01" db="EMBL/GenBank/DDBJ databases">
        <title>Comparative genomics of anhydrobiosis in the tardigrade Hypsibius dujardini.</title>
        <authorList>
            <person name="Yoshida Y."/>
            <person name="Koutsovoulos G."/>
            <person name="Laetsch D."/>
            <person name="Stevens L."/>
            <person name="Kumar S."/>
            <person name="Horikawa D."/>
            <person name="Ishino K."/>
            <person name="Komine S."/>
            <person name="Tomita M."/>
            <person name="Blaxter M."/>
            <person name="Arakawa K."/>
        </authorList>
    </citation>
    <scope>NUCLEOTIDE SEQUENCE [LARGE SCALE GENOMIC DNA]</scope>
    <source>
        <strain evidence="3">Z151</strain>
    </source>
</reference>
<comment type="caution">
    <text evidence="2">The sequence shown here is derived from an EMBL/GenBank/DDBJ whole genome shotgun (WGS) entry which is preliminary data.</text>
</comment>